<dbReference type="Proteomes" id="UP000745859">
    <property type="component" value="Unassembled WGS sequence"/>
</dbReference>
<dbReference type="EMBL" id="JAASQL010000004">
    <property type="protein sequence ID" value="NIJ46043.1"/>
    <property type="molecule type" value="Genomic_DNA"/>
</dbReference>
<evidence type="ECO:0000256" key="2">
    <source>
        <dbReference type="ARBA" id="ARBA00013194"/>
    </source>
</evidence>
<keyword evidence="5" id="KW-0413">Isomerase</keyword>
<dbReference type="EC" id="5.2.1.8" evidence="2"/>
<dbReference type="PROSITE" id="PS51257">
    <property type="entry name" value="PROKAR_LIPOPROTEIN"/>
    <property type="match status" value="1"/>
</dbReference>
<keyword evidence="6" id="KW-1185">Reference proteome</keyword>
<protein>
    <recommendedName>
        <fullName evidence="2">peptidylprolyl isomerase</fullName>
        <ecNumber evidence="2">5.2.1.8</ecNumber>
    </recommendedName>
</protein>
<sequence>MNFKKIILAVLAVLVIGCQDDTEVFDHAGQYKIEKVEIATYLATHYYNSENDQFENLVEGKTSLANDEKLKAVETNYNNIDYTMYTYETVVGTGNSPDTNDIVNIVYKLTSLENELYQENDVNDGFLDLTTVIPGWQIGLPSFKEGTYDETTDPSIPRQYKDSGEGLMIVPSGLAYQNFGSGLISANETLVFKIVLRSVGQIENE</sequence>
<dbReference type="Pfam" id="PF00254">
    <property type="entry name" value="FKBP_C"/>
    <property type="match status" value="1"/>
</dbReference>
<gene>
    <name evidence="5" type="ORF">FHR24_002521</name>
</gene>
<reference evidence="5 6" key="1">
    <citation type="submission" date="2020-03" db="EMBL/GenBank/DDBJ databases">
        <title>Genomic Encyclopedia of Type Strains, Phase IV (KMG-IV): sequencing the most valuable type-strain genomes for metagenomic binning, comparative biology and taxonomic classification.</title>
        <authorList>
            <person name="Goeker M."/>
        </authorList>
    </citation>
    <scope>NUCLEOTIDE SEQUENCE [LARGE SCALE GENOMIC DNA]</scope>
    <source>
        <strain evidence="5 6">DSM 101599</strain>
    </source>
</reference>
<dbReference type="InterPro" id="IPR046357">
    <property type="entry name" value="PPIase_dom_sf"/>
</dbReference>
<evidence type="ECO:0000313" key="5">
    <source>
        <dbReference type="EMBL" id="NIJ46043.1"/>
    </source>
</evidence>
<dbReference type="GO" id="GO:0016853">
    <property type="term" value="F:isomerase activity"/>
    <property type="evidence" value="ECO:0007669"/>
    <property type="project" value="UniProtKB-KW"/>
</dbReference>
<evidence type="ECO:0000313" key="6">
    <source>
        <dbReference type="Proteomes" id="UP000745859"/>
    </source>
</evidence>
<dbReference type="Gene3D" id="3.10.50.40">
    <property type="match status" value="1"/>
</dbReference>
<proteinExistence type="predicted"/>
<name>A0ABX0UBD6_9FLAO</name>
<comment type="caution">
    <text evidence="5">The sequence shown here is derived from an EMBL/GenBank/DDBJ whole genome shotgun (WGS) entry which is preliminary data.</text>
</comment>
<organism evidence="5 6">
    <name type="scientific">Wenyingzhuangia heitensis</name>
    <dbReference type="NCBI Taxonomy" id="1487859"/>
    <lineage>
        <taxon>Bacteria</taxon>
        <taxon>Pseudomonadati</taxon>
        <taxon>Bacteroidota</taxon>
        <taxon>Flavobacteriia</taxon>
        <taxon>Flavobacteriales</taxon>
        <taxon>Flavobacteriaceae</taxon>
        <taxon>Wenyingzhuangia</taxon>
    </lineage>
</organism>
<dbReference type="RefSeq" id="WP_167189336.1">
    <property type="nucleotide sequence ID" value="NZ_JAASQL010000004.1"/>
</dbReference>
<evidence type="ECO:0000256" key="1">
    <source>
        <dbReference type="ARBA" id="ARBA00000971"/>
    </source>
</evidence>
<accession>A0ABX0UBD6</accession>
<dbReference type="SUPFAM" id="SSF54534">
    <property type="entry name" value="FKBP-like"/>
    <property type="match status" value="1"/>
</dbReference>
<feature type="domain" description="PPIase FKBP-type" evidence="4">
    <location>
        <begin position="97"/>
        <end position="196"/>
    </location>
</feature>
<keyword evidence="3" id="KW-0697">Rotamase</keyword>
<comment type="catalytic activity">
    <reaction evidence="1">
        <text>[protein]-peptidylproline (omega=180) = [protein]-peptidylproline (omega=0)</text>
        <dbReference type="Rhea" id="RHEA:16237"/>
        <dbReference type="Rhea" id="RHEA-COMP:10747"/>
        <dbReference type="Rhea" id="RHEA-COMP:10748"/>
        <dbReference type="ChEBI" id="CHEBI:83833"/>
        <dbReference type="ChEBI" id="CHEBI:83834"/>
        <dbReference type="EC" id="5.2.1.8"/>
    </reaction>
</comment>
<dbReference type="InterPro" id="IPR001179">
    <property type="entry name" value="PPIase_FKBP_dom"/>
</dbReference>
<evidence type="ECO:0000259" key="4">
    <source>
        <dbReference type="Pfam" id="PF00254"/>
    </source>
</evidence>
<evidence type="ECO:0000256" key="3">
    <source>
        <dbReference type="ARBA" id="ARBA00023110"/>
    </source>
</evidence>